<dbReference type="InterPro" id="IPR039181">
    <property type="entry name" value="Elapor1/2"/>
</dbReference>
<dbReference type="GO" id="GO:0016020">
    <property type="term" value="C:membrane"/>
    <property type="evidence" value="ECO:0007669"/>
    <property type="project" value="TreeGrafter"/>
</dbReference>
<gene>
    <name evidence="2" type="ORF">PHYPO_G00212710</name>
</gene>
<dbReference type="Gene3D" id="2.10.50.10">
    <property type="entry name" value="Tumor Necrosis Factor Receptor, subunit A, domain 2"/>
    <property type="match status" value="1"/>
</dbReference>
<reference evidence="2 3" key="1">
    <citation type="submission" date="2019-06" db="EMBL/GenBank/DDBJ databases">
        <title>A chromosome-scale genome assembly of the striped catfish, Pangasianodon hypophthalmus.</title>
        <authorList>
            <person name="Wen M."/>
            <person name="Zahm M."/>
            <person name="Roques C."/>
            <person name="Cabau C."/>
            <person name="Klopp C."/>
            <person name="Donnadieu C."/>
            <person name="Jouanno E."/>
            <person name="Avarre J.-C."/>
            <person name="Campet M."/>
            <person name="Ha T.T.T."/>
            <person name="Dugue R."/>
            <person name="Lampietro C."/>
            <person name="Louis A."/>
            <person name="Herpin A."/>
            <person name="Echchiki A."/>
            <person name="Berthelot C."/>
            <person name="Parey E."/>
            <person name="Roest-Crollius H."/>
            <person name="Braasch I."/>
            <person name="Postlethwait J."/>
            <person name="Bobe J."/>
            <person name="Montfort J."/>
            <person name="Bouchez O."/>
            <person name="Begum T."/>
            <person name="Schartl M."/>
            <person name="Guiguen Y."/>
        </authorList>
    </citation>
    <scope>NUCLEOTIDE SEQUENCE [LARGE SCALE GENOMIC DNA]</scope>
    <source>
        <strain evidence="2 3">Indonesia</strain>
        <tissue evidence="2">Blood</tissue>
    </source>
</reference>
<dbReference type="EMBL" id="VFJC01000007">
    <property type="protein sequence ID" value="KAB5574756.1"/>
    <property type="molecule type" value="Genomic_DNA"/>
</dbReference>
<dbReference type="PANTHER" id="PTHR22727:SF3">
    <property type="entry name" value="ENDOSOME_LYSOSOME-ASSOCIATED APOPTOSIS AND AUTOPHAGY REGULATOR FAMILY MEMBER 2"/>
    <property type="match status" value="1"/>
</dbReference>
<proteinExistence type="predicted"/>
<dbReference type="Proteomes" id="UP000327468">
    <property type="component" value="Chromosome 6"/>
</dbReference>
<dbReference type="PANTHER" id="PTHR22727">
    <property type="entry name" value="PROTEIN CBG13728"/>
    <property type="match status" value="1"/>
</dbReference>
<keyword evidence="3" id="KW-1185">Reference proteome</keyword>
<comment type="caution">
    <text evidence="2">The sequence shown here is derived from an EMBL/GenBank/DDBJ whole genome shotgun (WGS) entry which is preliminary data.</text>
</comment>
<evidence type="ECO:0000313" key="3">
    <source>
        <dbReference type="Proteomes" id="UP000327468"/>
    </source>
</evidence>
<dbReference type="GO" id="GO:0030513">
    <property type="term" value="P:positive regulation of BMP signaling pathway"/>
    <property type="evidence" value="ECO:0007669"/>
    <property type="project" value="TreeGrafter"/>
</dbReference>
<evidence type="ECO:0000259" key="1">
    <source>
        <dbReference type="Pfam" id="PF23032"/>
    </source>
</evidence>
<name>A0A5N5P7G9_PANHP</name>
<feature type="domain" description="Elapor1-like galactose binding" evidence="1">
    <location>
        <begin position="119"/>
        <end position="270"/>
    </location>
</feature>
<dbReference type="Pfam" id="PF23032">
    <property type="entry name" value="GBD_ELAPOR1-like_3rd"/>
    <property type="match status" value="1"/>
</dbReference>
<dbReference type="AlphaFoldDB" id="A0A5N5P7G9"/>
<sequence length="388" mass="42958">MVGLMFLSRSKENLRKQMVLMWCLAWMCLIIVGTVSPVSTAHNLPQCAEGDYYFEYTECDSSGSRWRVAIPQRPGECKGLPDPVQGTDCTFSCGVGEFLEMSSQECTQCAAGSFSLGSGIRFDEWDDIPPGFSSLVTSLDNTPNRHEGPSCNGSSWITRGSYVESNRDECSVSLVYAVHLKKPGSVSFDYQYVDNNIFFEFFIQNDQCQEMDKTSDRKWMKLTNNGEWAKHTVSLKSGTNVLYWRTTGVTVGAKVVKPVLLKNIQIEGVAYMSECLPCKPGTFSNTPGSSSCKPCPRNTYSGRGASSCTPCDTDTHYALEGSTECKPRPACSEKDYFQIHSVCDKEGKTQVMYKWIEPKICLEDAPDAVTLPPSGKTGAMPTLQPWLL</sequence>
<protein>
    <recommendedName>
        <fullName evidence="1">Elapor1-like galactose binding domain-containing protein</fullName>
    </recommendedName>
</protein>
<dbReference type="InterPro" id="IPR056609">
    <property type="entry name" value="Elapor1-like_3rd"/>
</dbReference>
<organism evidence="2 3">
    <name type="scientific">Pangasianodon hypophthalmus</name>
    <name type="common">Striped catfish</name>
    <name type="synonym">Helicophagus hypophthalmus</name>
    <dbReference type="NCBI Taxonomy" id="310915"/>
    <lineage>
        <taxon>Eukaryota</taxon>
        <taxon>Metazoa</taxon>
        <taxon>Chordata</taxon>
        <taxon>Craniata</taxon>
        <taxon>Vertebrata</taxon>
        <taxon>Euteleostomi</taxon>
        <taxon>Actinopterygii</taxon>
        <taxon>Neopterygii</taxon>
        <taxon>Teleostei</taxon>
        <taxon>Ostariophysi</taxon>
        <taxon>Siluriformes</taxon>
        <taxon>Pangasiidae</taxon>
        <taxon>Pangasianodon</taxon>
    </lineage>
</organism>
<dbReference type="SMART" id="SM01411">
    <property type="entry name" value="Ephrin_rec_like"/>
    <property type="match status" value="2"/>
</dbReference>
<evidence type="ECO:0000313" key="2">
    <source>
        <dbReference type="EMBL" id="KAB5574756.1"/>
    </source>
</evidence>
<accession>A0A5N5P7G9</accession>